<dbReference type="EMBL" id="JANBPY010001364">
    <property type="protein sequence ID" value="KAJ1960349.1"/>
    <property type="molecule type" value="Genomic_DNA"/>
</dbReference>
<keyword evidence="1" id="KW-0812">Transmembrane</keyword>
<dbReference type="AlphaFoldDB" id="A0A9W8AQ64"/>
<evidence type="ECO:0000256" key="1">
    <source>
        <dbReference type="SAM" id="Phobius"/>
    </source>
</evidence>
<evidence type="ECO:0000313" key="2">
    <source>
        <dbReference type="EMBL" id="KAJ1960349.1"/>
    </source>
</evidence>
<sequence length="144" mass="16636">TTNDAIYLVKIIMGCSVAMVVVTLIFLVATSNFHNAFKSTVLAKSLWDIHSVLALLILVWFVAYMLFSQLIRLNFDPSRERWRSDRRTGELHAWKRSTATGKSHAPPWRLCLFPLSTQHPDVRGRRWCYKLAISDMDIPDHVEH</sequence>
<feature type="transmembrane region" description="Helical" evidence="1">
    <location>
        <begin position="49"/>
        <end position="71"/>
    </location>
</feature>
<reference evidence="2" key="1">
    <citation type="submission" date="2022-07" db="EMBL/GenBank/DDBJ databases">
        <title>Phylogenomic reconstructions and comparative analyses of Kickxellomycotina fungi.</title>
        <authorList>
            <person name="Reynolds N.K."/>
            <person name="Stajich J.E."/>
            <person name="Barry K."/>
            <person name="Grigoriev I.V."/>
            <person name="Crous P."/>
            <person name="Smith M.E."/>
        </authorList>
    </citation>
    <scope>NUCLEOTIDE SEQUENCE</scope>
    <source>
        <strain evidence="2">RSA 1196</strain>
    </source>
</reference>
<feature type="non-terminal residue" evidence="2">
    <location>
        <position position="1"/>
    </location>
</feature>
<accession>A0A9W8AQ64</accession>
<proteinExistence type="predicted"/>
<keyword evidence="1" id="KW-1133">Transmembrane helix</keyword>
<comment type="caution">
    <text evidence="2">The sequence shown here is derived from an EMBL/GenBank/DDBJ whole genome shotgun (WGS) entry which is preliminary data.</text>
</comment>
<keyword evidence="3" id="KW-1185">Reference proteome</keyword>
<protein>
    <submittedName>
        <fullName evidence="2">Uncharacterized protein</fullName>
    </submittedName>
</protein>
<feature type="transmembrane region" description="Helical" evidence="1">
    <location>
        <begin position="7"/>
        <end position="29"/>
    </location>
</feature>
<dbReference type="OrthoDB" id="5579857at2759"/>
<organism evidence="2 3">
    <name type="scientific">Dispira parvispora</name>
    <dbReference type="NCBI Taxonomy" id="1520584"/>
    <lineage>
        <taxon>Eukaryota</taxon>
        <taxon>Fungi</taxon>
        <taxon>Fungi incertae sedis</taxon>
        <taxon>Zoopagomycota</taxon>
        <taxon>Kickxellomycotina</taxon>
        <taxon>Dimargaritomycetes</taxon>
        <taxon>Dimargaritales</taxon>
        <taxon>Dimargaritaceae</taxon>
        <taxon>Dispira</taxon>
    </lineage>
</organism>
<keyword evidence="1" id="KW-0472">Membrane</keyword>
<name>A0A9W8AQ64_9FUNG</name>
<evidence type="ECO:0000313" key="3">
    <source>
        <dbReference type="Proteomes" id="UP001150925"/>
    </source>
</evidence>
<dbReference type="Proteomes" id="UP001150925">
    <property type="component" value="Unassembled WGS sequence"/>
</dbReference>
<gene>
    <name evidence="2" type="ORF">IWQ62_004266</name>
</gene>